<protein>
    <recommendedName>
        <fullName evidence="3">Thyroglobulin type-1 domain-containing protein</fullName>
    </recommendedName>
</protein>
<dbReference type="PROSITE" id="PS51162">
    <property type="entry name" value="THYROGLOBULIN_1_2"/>
    <property type="match status" value="1"/>
</dbReference>
<dbReference type="CDD" id="cd00191">
    <property type="entry name" value="TY"/>
    <property type="match status" value="1"/>
</dbReference>
<dbReference type="SUPFAM" id="SSF57610">
    <property type="entry name" value="Thyroglobulin type-1 domain"/>
    <property type="match status" value="1"/>
</dbReference>
<proteinExistence type="predicted"/>
<feature type="domain" description="Thyroglobulin type-1" evidence="3">
    <location>
        <begin position="1"/>
        <end position="57"/>
    </location>
</feature>
<dbReference type="EMBL" id="KQ418175">
    <property type="protein sequence ID" value="KOF88505.1"/>
    <property type="molecule type" value="Genomic_DNA"/>
</dbReference>
<accession>A0A0L8HIA0</accession>
<reference evidence="4" key="1">
    <citation type="submission" date="2015-07" db="EMBL/GenBank/DDBJ databases">
        <title>MeaNS - Measles Nucleotide Surveillance Program.</title>
        <authorList>
            <person name="Tran T."/>
            <person name="Druce J."/>
        </authorList>
    </citation>
    <scope>NUCLEOTIDE SEQUENCE</scope>
    <source>
        <strain evidence="4">UCB-OBI-ISO-001</strain>
        <tissue evidence="4">Gonad</tissue>
    </source>
</reference>
<name>A0A0L8HIA0_OCTBM</name>
<dbReference type="InterPro" id="IPR000716">
    <property type="entry name" value="Thyroglobulin_1"/>
</dbReference>
<dbReference type="OrthoDB" id="1725934at2759"/>
<comment type="caution">
    <text evidence="2">Lacks conserved residue(s) required for the propagation of feature annotation.</text>
</comment>
<organism evidence="4">
    <name type="scientific">Octopus bimaculoides</name>
    <name type="common">California two-spotted octopus</name>
    <dbReference type="NCBI Taxonomy" id="37653"/>
    <lineage>
        <taxon>Eukaryota</taxon>
        <taxon>Metazoa</taxon>
        <taxon>Spiralia</taxon>
        <taxon>Lophotrochozoa</taxon>
        <taxon>Mollusca</taxon>
        <taxon>Cephalopoda</taxon>
        <taxon>Coleoidea</taxon>
        <taxon>Octopodiformes</taxon>
        <taxon>Octopoda</taxon>
        <taxon>Incirrata</taxon>
        <taxon>Octopodidae</taxon>
        <taxon>Octopus</taxon>
    </lineage>
</organism>
<evidence type="ECO:0000256" key="1">
    <source>
        <dbReference type="ARBA" id="ARBA00023157"/>
    </source>
</evidence>
<dbReference type="InterPro" id="IPR036857">
    <property type="entry name" value="Thyroglobulin_1_sf"/>
</dbReference>
<dbReference type="Pfam" id="PF00086">
    <property type="entry name" value="Thyroglobulin_1"/>
    <property type="match status" value="1"/>
</dbReference>
<dbReference type="Gene3D" id="4.10.800.10">
    <property type="entry name" value="Thyroglobulin type-1"/>
    <property type="match status" value="1"/>
</dbReference>
<keyword evidence="1" id="KW-1015">Disulfide bond</keyword>
<evidence type="ECO:0000259" key="3">
    <source>
        <dbReference type="PROSITE" id="PS51162"/>
    </source>
</evidence>
<dbReference type="AlphaFoldDB" id="A0A0L8HIA0"/>
<evidence type="ECO:0000256" key="2">
    <source>
        <dbReference type="PROSITE-ProRule" id="PRU00500"/>
    </source>
</evidence>
<gene>
    <name evidence="4" type="ORF">OCBIM_22014744mg</name>
</gene>
<dbReference type="SMART" id="SM00211">
    <property type="entry name" value="TY"/>
    <property type="match status" value="1"/>
</dbReference>
<evidence type="ECO:0000313" key="4">
    <source>
        <dbReference type="EMBL" id="KOF88505.1"/>
    </source>
</evidence>
<sequence>MIKERPDEKNDRIFLCERNGNYAKVQCTGSVCYCVDEQGNELRSSTVHISETGSVKC</sequence>